<accession>A0A5C3QDD0</accession>
<proteinExistence type="predicted"/>
<reference evidence="1 2" key="1">
    <citation type="journal article" date="2019" name="Nat. Ecol. Evol.">
        <title>Megaphylogeny resolves global patterns of mushroom evolution.</title>
        <authorList>
            <person name="Varga T."/>
            <person name="Krizsan K."/>
            <person name="Foldi C."/>
            <person name="Dima B."/>
            <person name="Sanchez-Garcia M."/>
            <person name="Sanchez-Ramirez S."/>
            <person name="Szollosi G.J."/>
            <person name="Szarkandi J.G."/>
            <person name="Papp V."/>
            <person name="Albert L."/>
            <person name="Andreopoulos W."/>
            <person name="Angelini C."/>
            <person name="Antonin V."/>
            <person name="Barry K.W."/>
            <person name="Bougher N.L."/>
            <person name="Buchanan P."/>
            <person name="Buyck B."/>
            <person name="Bense V."/>
            <person name="Catcheside P."/>
            <person name="Chovatia M."/>
            <person name="Cooper J."/>
            <person name="Damon W."/>
            <person name="Desjardin D."/>
            <person name="Finy P."/>
            <person name="Geml J."/>
            <person name="Haridas S."/>
            <person name="Hughes K."/>
            <person name="Justo A."/>
            <person name="Karasinski D."/>
            <person name="Kautmanova I."/>
            <person name="Kiss B."/>
            <person name="Kocsube S."/>
            <person name="Kotiranta H."/>
            <person name="LaButti K.M."/>
            <person name="Lechner B.E."/>
            <person name="Liimatainen K."/>
            <person name="Lipzen A."/>
            <person name="Lukacs Z."/>
            <person name="Mihaltcheva S."/>
            <person name="Morgado L.N."/>
            <person name="Niskanen T."/>
            <person name="Noordeloos M.E."/>
            <person name="Ohm R.A."/>
            <person name="Ortiz-Santana B."/>
            <person name="Ovrebo C."/>
            <person name="Racz N."/>
            <person name="Riley R."/>
            <person name="Savchenko A."/>
            <person name="Shiryaev A."/>
            <person name="Soop K."/>
            <person name="Spirin V."/>
            <person name="Szebenyi C."/>
            <person name="Tomsovsky M."/>
            <person name="Tulloss R.E."/>
            <person name="Uehling J."/>
            <person name="Grigoriev I.V."/>
            <person name="Vagvolgyi C."/>
            <person name="Papp T."/>
            <person name="Martin F.M."/>
            <person name="Miettinen O."/>
            <person name="Hibbett D.S."/>
            <person name="Nagy L.G."/>
        </authorList>
    </citation>
    <scope>NUCLEOTIDE SEQUENCE [LARGE SCALE GENOMIC DNA]</scope>
    <source>
        <strain evidence="1 2">CBS 309.79</strain>
    </source>
</reference>
<dbReference type="EMBL" id="ML178830">
    <property type="protein sequence ID" value="TFL00075.1"/>
    <property type="molecule type" value="Genomic_DNA"/>
</dbReference>
<gene>
    <name evidence="1" type="ORF">BDV98DRAFT_569953</name>
</gene>
<dbReference type="Proteomes" id="UP000305067">
    <property type="component" value="Unassembled WGS sequence"/>
</dbReference>
<keyword evidence="2" id="KW-1185">Reference proteome</keyword>
<dbReference type="AlphaFoldDB" id="A0A5C3QDD0"/>
<organism evidence="1 2">
    <name type="scientific">Pterulicium gracile</name>
    <dbReference type="NCBI Taxonomy" id="1884261"/>
    <lineage>
        <taxon>Eukaryota</taxon>
        <taxon>Fungi</taxon>
        <taxon>Dikarya</taxon>
        <taxon>Basidiomycota</taxon>
        <taxon>Agaricomycotina</taxon>
        <taxon>Agaricomycetes</taxon>
        <taxon>Agaricomycetidae</taxon>
        <taxon>Agaricales</taxon>
        <taxon>Pleurotineae</taxon>
        <taxon>Pterulaceae</taxon>
        <taxon>Pterulicium</taxon>
    </lineage>
</organism>
<evidence type="ECO:0000313" key="1">
    <source>
        <dbReference type="EMBL" id="TFL00075.1"/>
    </source>
</evidence>
<feature type="non-terminal residue" evidence="1">
    <location>
        <position position="1"/>
    </location>
</feature>
<sequence length="140" mass="15752">ILSTMSTFSLTGFVGLAWQSLPDPLRVTRTSAAVYTLASQRPGSLTGVSARSVYKQWFSLGRKRRSLLPPLTGGNYLYTCSGCIWRREKAAYICWMRRRRSVTCLAVDSVTSESVLARGDRLCERVPSVCVMLIRLFPYF</sequence>
<name>A0A5C3QDD0_9AGAR</name>
<protein>
    <submittedName>
        <fullName evidence="1">Uncharacterized protein</fullName>
    </submittedName>
</protein>
<evidence type="ECO:0000313" key="2">
    <source>
        <dbReference type="Proteomes" id="UP000305067"/>
    </source>
</evidence>